<feature type="chain" id="PRO_5011735573" evidence="1">
    <location>
        <begin position="28"/>
        <end position="179"/>
    </location>
</feature>
<evidence type="ECO:0000313" key="3">
    <source>
        <dbReference type="Proteomes" id="UP000198967"/>
    </source>
</evidence>
<dbReference type="STRING" id="366584.SAMN05216377_112121"/>
<dbReference type="RefSeq" id="WP_143030120.1">
    <property type="nucleotide sequence ID" value="NZ_FNBE01000012.1"/>
</dbReference>
<dbReference type="Proteomes" id="UP000198967">
    <property type="component" value="Unassembled WGS sequence"/>
</dbReference>
<dbReference type="AlphaFoldDB" id="A0A1G7URT9"/>
<organism evidence="2 3">
    <name type="scientific">Pseudonocardia oroxyli</name>
    <dbReference type="NCBI Taxonomy" id="366584"/>
    <lineage>
        <taxon>Bacteria</taxon>
        <taxon>Bacillati</taxon>
        <taxon>Actinomycetota</taxon>
        <taxon>Actinomycetes</taxon>
        <taxon>Pseudonocardiales</taxon>
        <taxon>Pseudonocardiaceae</taxon>
        <taxon>Pseudonocardia</taxon>
    </lineage>
</organism>
<protein>
    <submittedName>
        <fullName evidence="2">Uncharacterized protein</fullName>
    </submittedName>
</protein>
<dbReference type="PROSITE" id="PS51257">
    <property type="entry name" value="PROKAR_LIPOPROTEIN"/>
    <property type="match status" value="1"/>
</dbReference>
<gene>
    <name evidence="2" type="ORF">SAMN05216377_112121</name>
</gene>
<dbReference type="EMBL" id="FNBE01000012">
    <property type="protein sequence ID" value="SDG49809.1"/>
    <property type="molecule type" value="Genomic_DNA"/>
</dbReference>
<accession>A0A1G7URT9</accession>
<reference evidence="2 3" key="1">
    <citation type="submission" date="2016-10" db="EMBL/GenBank/DDBJ databases">
        <authorList>
            <person name="de Groot N.N."/>
        </authorList>
    </citation>
    <scope>NUCLEOTIDE SEQUENCE [LARGE SCALE GENOMIC DNA]</scope>
    <source>
        <strain evidence="2 3">CGMCC 4.3143</strain>
    </source>
</reference>
<keyword evidence="1" id="KW-0732">Signal</keyword>
<sequence>MTTRWARRTATAAVVACGLLVAGCGGADEQATIDWTNGLCGSYATFREAALVGPAPATDPEGQARSLAAYLGDTASALDTSLADLDGLGASPVEGGDQAVTKFRDQLTRYRDAFRQAHTQVQGLDLDSRTLPRDMEGAVAPVLALQDTDQDPLAGLDSAVTNAAAKAPACQDLSRLSGS</sequence>
<evidence type="ECO:0000256" key="1">
    <source>
        <dbReference type="SAM" id="SignalP"/>
    </source>
</evidence>
<keyword evidence="3" id="KW-1185">Reference proteome</keyword>
<feature type="signal peptide" evidence="1">
    <location>
        <begin position="1"/>
        <end position="27"/>
    </location>
</feature>
<name>A0A1G7URT9_PSEOR</name>
<proteinExistence type="predicted"/>
<evidence type="ECO:0000313" key="2">
    <source>
        <dbReference type="EMBL" id="SDG49809.1"/>
    </source>
</evidence>
<dbReference type="OrthoDB" id="3573478at2"/>